<comment type="caution">
    <text evidence="2">The sequence shown here is derived from an EMBL/GenBank/DDBJ whole genome shotgun (WGS) entry which is preliminary data.</text>
</comment>
<dbReference type="InterPro" id="IPR050194">
    <property type="entry name" value="Glycosyltransferase_grp1"/>
</dbReference>
<evidence type="ECO:0000313" key="2">
    <source>
        <dbReference type="EMBL" id="TPW29045.1"/>
    </source>
</evidence>
<organism evidence="2 3">
    <name type="scientific">Pararhizobium mangrovi</name>
    <dbReference type="NCBI Taxonomy" id="2590452"/>
    <lineage>
        <taxon>Bacteria</taxon>
        <taxon>Pseudomonadati</taxon>
        <taxon>Pseudomonadota</taxon>
        <taxon>Alphaproteobacteria</taxon>
        <taxon>Hyphomicrobiales</taxon>
        <taxon>Rhizobiaceae</taxon>
        <taxon>Rhizobium/Agrobacterium group</taxon>
        <taxon>Pararhizobium</taxon>
    </lineage>
</organism>
<dbReference type="SUPFAM" id="SSF53756">
    <property type="entry name" value="UDP-Glycosyltransferase/glycogen phosphorylase"/>
    <property type="match status" value="1"/>
</dbReference>
<dbReference type="AlphaFoldDB" id="A0A506U7W4"/>
<protein>
    <submittedName>
        <fullName evidence="2">Glycosyltransferase family 4 protein</fullName>
    </submittedName>
</protein>
<dbReference type="RefSeq" id="WP_141166647.1">
    <property type="nucleotide sequence ID" value="NZ_VHLH01000013.1"/>
</dbReference>
<name>A0A506U7W4_9HYPH</name>
<sequence>MPYSRSESRRGKSRIAVISSYTISLTNFRYRLLAAMVERGYEVVAFGPEYDPAVVDRLDHIGVTFMQIPMERAGFNPFTDIRTLLGLYVALRRVKPDIVLSYTMKPIIYGLMAARMAGISQRHALVTGLGYVFGSGADTWRRRLLRKVASTLYRIALAGTGKVFVYNGADEHDIRADRMVADTTRIVRVAGSGVDLKEFPSEPVPQGPVAFLMVARLLRDKGVFEFADAARRLHRDFPHARFQLLGRSDPGPSGIGANDIEEWRQNGPIDYLGETDDVRPYLSAAAVFVLPSYYREGIPRSILEAMAVGRPIITTDLPGCRDTVVEGDNGFLVPPRDADELTVAMKRFLTDPGLAAEMGARSRALAEERFDVEAVNRVLLDAMAISPARGS</sequence>
<dbReference type="InterPro" id="IPR028098">
    <property type="entry name" value="Glyco_trans_4-like_N"/>
</dbReference>
<dbReference type="OrthoDB" id="9790710at2"/>
<evidence type="ECO:0000313" key="3">
    <source>
        <dbReference type="Proteomes" id="UP000320314"/>
    </source>
</evidence>
<dbReference type="PANTHER" id="PTHR45947:SF3">
    <property type="entry name" value="SULFOQUINOVOSYL TRANSFERASE SQD2"/>
    <property type="match status" value="1"/>
</dbReference>
<dbReference type="Pfam" id="PF13692">
    <property type="entry name" value="Glyco_trans_1_4"/>
    <property type="match status" value="1"/>
</dbReference>
<dbReference type="Pfam" id="PF13579">
    <property type="entry name" value="Glyco_trans_4_4"/>
    <property type="match status" value="1"/>
</dbReference>
<keyword evidence="2" id="KW-0808">Transferase</keyword>
<dbReference type="Proteomes" id="UP000320314">
    <property type="component" value="Unassembled WGS sequence"/>
</dbReference>
<reference evidence="2 3" key="1">
    <citation type="submission" date="2019-06" db="EMBL/GenBank/DDBJ databases">
        <authorList>
            <person name="Li M."/>
        </authorList>
    </citation>
    <scope>NUCLEOTIDE SEQUENCE [LARGE SCALE GENOMIC DNA]</scope>
    <source>
        <strain evidence="2 3">BGMRC6574</strain>
    </source>
</reference>
<proteinExistence type="predicted"/>
<keyword evidence="3" id="KW-1185">Reference proteome</keyword>
<accession>A0A506U7W4</accession>
<dbReference type="EMBL" id="VHLH01000013">
    <property type="protein sequence ID" value="TPW29045.1"/>
    <property type="molecule type" value="Genomic_DNA"/>
</dbReference>
<feature type="domain" description="Glycosyltransferase subfamily 4-like N-terminal" evidence="1">
    <location>
        <begin position="30"/>
        <end position="186"/>
    </location>
</feature>
<evidence type="ECO:0000259" key="1">
    <source>
        <dbReference type="Pfam" id="PF13579"/>
    </source>
</evidence>
<gene>
    <name evidence="2" type="ORF">FJU11_08515</name>
</gene>
<dbReference type="Gene3D" id="3.40.50.2000">
    <property type="entry name" value="Glycogen Phosphorylase B"/>
    <property type="match status" value="2"/>
</dbReference>
<dbReference type="PANTHER" id="PTHR45947">
    <property type="entry name" value="SULFOQUINOVOSYL TRANSFERASE SQD2"/>
    <property type="match status" value="1"/>
</dbReference>
<dbReference type="CDD" id="cd03808">
    <property type="entry name" value="GT4_CapM-like"/>
    <property type="match status" value="1"/>
</dbReference>
<dbReference type="GO" id="GO:0016757">
    <property type="term" value="F:glycosyltransferase activity"/>
    <property type="evidence" value="ECO:0007669"/>
    <property type="project" value="TreeGrafter"/>
</dbReference>